<gene>
    <name evidence="3" type="ORF">CVT08_05415</name>
</gene>
<organism evidence="3 4">
    <name type="scientific">Campylobacter concisus</name>
    <dbReference type="NCBI Taxonomy" id="199"/>
    <lineage>
        <taxon>Bacteria</taxon>
        <taxon>Pseudomonadati</taxon>
        <taxon>Campylobacterota</taxon>
        <taxon>Epsilonproteobacteria</taxon>
        <taxon>Campylobacterales</taxon>
        <taxon>Campylobacteraceae</taxon>
        <taxon>Campylobacter</taxon>
    </lineage>
</organism>
<proteinExistence type="inferred from homology"/>
<dbReference type="AlphaFoldDB" id="A0A7S9RRP2"/>
<evidence type="ECO:0000313" key="4">
    <source>
        <dbReference type="Proteomes" id="UP000594707"/>
    </source>
</evidence>
<dbReference type="GO" id="GO:0003887">
    <property type="term" value="F:DNA-directed DNA polymerase activity"/>
    <property type="evidence" value="ECO:0007669"/>
    <property type="project" value="InterPro"/>
</dbReference>
<feature type="domain" description="Initiator Rep protein WH1" evidence="2">
    <location>
        <begin position="32"/>
        <end position="182"/>
    </location>
</feature>
<comment type="similarity">
    <text evidence="1">Belongs to the initiator RepB protein family.</text>
</comment>
<dbReference type="InterPro" id="IPR000525">
    <property type="entry name" value="Initiator_Rep_WH1"/>
</dbReference>
<dbReference type="Pfam" id="PF01051">
    <property type="entry name" value="Rep3_N"/>
    <property type="match status" value="1"/>
</dbReference>
<name>A0A7S9RRP2_9BACT</name>
<sequence>MCEMSFYFEKGNFVLKTTRVAHIESNGTLVFRNKMNSILFPVNFTSRDYDIFFTICWYAKQLGYSDSRNYIEMPYSKISQFFAEGLNKTRFNNEVLEFCKKVLGENGSAIYKSLEITNNDEIMTAGVFFISIKAFRNTQILKFKLNTEALDILFGTLKFMRINLHDFISIRSKFAKSLYRLLLQYQNIRSDKDGFKCVNFNRPDFERFMSVPEKYETRDLDRRVINPAIEELNENYFKKIVLEKKIAEGSKKNVIGYSFRFMLNEDA</sequence>
<dbReference type="SUPFAM" id="SSF46785">
    <property type="entry name" value="Winged helix' DNA-binding domain"/>
    <property type="match status" value="1"/>
</dbReference>
<dbReference type="InterPro" id="IPR036390">
    <property type="entry name" value="WH_DNA-bd_sf"/>
</dbReference>
<evidence type="ECO:0000313" key="3">
    <source>
        <dbReference type="EMBL" id="QPH96673.1"/>
    </source>
</evidence>
<evidence type="ECO:0000256" key="1">
    <source>
        <dbReference type="ARBA" id="ARBA00038283"/>
    </source>
</evidence>
<dbReference type="Pfam" id="PF21205">
    <property type="entry name" value="Rep3_C"/>
    <property type="match status" value="1"/>
</dbReference>
<dbReference type="InterPro" id="IPR036388">
    <property type="entry name" value="WH-like_DNA-bd_sf"/>
</dbReference>
<reference evidence="3 4" key="1">
    <citation type="journal article" date="2018" name="Emerg. Microbes Infect.">
        <title>Genomic analysis of oral Campylobacter concisus strains identified a potential bacterial molecular marker associated with active Crohn's disease.</title>
        <authorList>
            <person name="Liu F."/>
            <person name="Ma R."/>
            <person name="Tay C.Y.A."/>
            <person name="Octavia S."/>
            <person name="Lan R."/>
            <person name="Chung H.K.L."/>
            <person name="Riordan S.M."/>
            <person name="Grimm M.C."/>
            <person name="Leong R.W."/>
            <person name="Tanaka M.M."/>
            <person name="Connor S."/>
            <person name="Zhang L."/>
        </authorList>
    </citation>
    <scope>NUCLEOTIDE SEQUENCE [LARGE SCALE GENOMIC DNA]</scope>
    <source>
        <strain evidence="3 4">P13UCO-S1</strain>
    </source>
</reference>
<dbReference type="EMBL" id="CP060705">
    <property type="protein sequence ID" value="QPH96673.1"/>
    <property type="molecule type" value="Genomic_DNA"/>
</dbReference>
<evidence type="ECO:0000259" key="2">
    <source>
        <dbReference type="Pfam" id="PF01051"/>
    </source>
</evidence>
<dbReference type="Gene3D" id="1.10.10.10">
    <property type="entry name" value="Winged helix-like DNA-binding domain superfamily/Winged helix DNA-binding domain"/>
    <property type="match status" value="1"/>
</dbReference>
<dbReference type="GO" id="GO:0006270">
    <property type="term" value="P:DNA replication initiation"/>
    <property type="evidence" value="ECO:0007669"/>
    <property type="project" value="InterPro"/>
</dbReference>
<dbReference type="Proteomes" id="UP000594707">
    <property type="component" value="Chromosome"/>
</dbReference>
<protein>
    <submittedName>
        <fullName evidence="3">Replication initiation protein</fullName>
    </submittedName>
</protein>
<accession>A0A7S9RRP2</accession>